<protein>
    <submittedName>
        <fullName evidence="1">Uncharacterized protein</fullName>
    </submittedName>
</protein>
<dbReference type="AlphaFoldDB" id="A0A175YQI7"/>
<sequence>MSLSNRKQLHRLLHPLLFHSISFRPLSTARSGDSNNSSDATKEIEIASGSSLRRALRSSIPHSASILTPSISDHQPTITSTISSSISHTTRGLIPISILTPYAPAISTSHTTYSHFLISQKCNILKRYIGFPRMKTIPPRPLDAMKPYDLNKFHVPPHEILDTDLTPQEEEDEDDPDYWKHNLIMTAAIKLIKLDLKTCGIEETEMKELWYSDSGNTENMWGHGLVKHSRFSFSPGDLIYDYASKIFYMAKPILKGSEGCPGLGEFLMQEGFVVGQYHDVADLMVSLKKFFGVDVYPTFIGHGGYHPSLFEIGLLATRDCARRLPHPMSSKVPKGKFLMRHL</sequence>
<dbReference type="Gramene" id="KZM85986">
    <property type="protein sequence ID" value="KZM85986"/>
    <property type="gene ID" value="DCAR_026592"/>
</dbReference>
<dbReference type="Proteomes" id="UP000077755">
    <property type="component" value="Chromosome 8"/>
</dbReference>
<evidence type="ECO:0000313" key="2">
    <source>
        <dbReference type="Proteomes" id="UP000077755"/>
    </source>
</evidence>
<evidence type="ECO:0000313" key="1">
    <source>
        <dbReference type="EMBL" id="WOH13546.1"/>
    </source>
</evidence>
<accession>A0A175YQI7</accession>
<dbReference type="EMBL" id="CP093350">
    <property type="protein sequence ID" value="WOH13546.1"/>
    <property type="molecule type" value="Genomic_DNA"/>
</dbReference>
<reference evidence="1" key="2">
    <citation type="submission" date="2022-03" db="EMBL/GenBank/DDBJ databases">
        <title>Draft title - Genomic analysis of global carrot germplasm unveils the trajectory of domestication and the origin of high carotenoid orange carrot.</title>
        <authorList>
            <person name="Iorizzo M."/>
            <person name="Ellison S."/>
            <person name="Senalik D."/>
            <person name="Macko-Podgorni A."/>
            <person name="Grzebelus D."/>
            <person name="Bostan H."/>
            <person name="Rolling W."/>
            <person name="Curaba J."/>
            <person name="Simon P."/>
        </authorList>
    </citation>
    <scope>NUCLEOTIDE SEQUENCE</scope>
    <source>
        <tissue evidence="1">Leaf</tissue>
    </source>
</reference>
<organism evidence="1 2">
    <name type="scientific">Daucus carota subsp. sativus</name>
    <name type="common">Carrot</name>
    <dbReference type="NCBI Taxonomy" id="79200"/>
    <lineage>
        <taxon>Eukaryota</taxon>
        <taxon>Viridiplantae</taxon>
        <taxon>Streptophyta</taxon>
        <taxon>Embryophyta</taxon>
        <taxon>Tracheophyta</taxon>
        <taxon>Spermatophyta</taxon>
        <taxon>Magnoliopsida</taxon>
        <taxon>eudicotyledons</taxon>
        <taxon>Gunneridae</taxon>
        <taxon>Pentapetalae</taxon>
        <taxon>asterids</taxon>
        <taxon>campanulids</taxon>
        <taxon>Apiales</taxon>
        <taxon>Apiaceae</taxon>
        <taxon>Apioideae</taxon>
        <taxon>Scandiceae</taxon>
        <taxon>Daucinae</taxon>
        <taxon>Daucus</taxon>
        <taxon>Daucus sect. Daucus</taxon>
    </lineage>
</organism>
<proteinExistence type="predicted"/>
<reference evidence="1" key="1">
    <citation type="journal article" date="2016" name="Nat. Genet.">
        <title>A high-quality carrot genome assembly provides new insights into carotenoid accumulation and asterid genome evolution.</title>
        <authorList>
            <person name="Iorizzo M."/>
            <person name="Ellison S."/>
            <person name="Senalik D."/>
            <person name="Zeng P."/>
            <person name="Satapoomin P."/>
            <person name="Huang J."/>
            <person name="Bowman M."/>
            <person name="Iovene M."/>
            <person name="Sanseverino W."/>
            <person name="Cavagnaro P."/>
            <person name="Yildiz M."/>
            <person name="Macko-Podgorni A."/>
            <person name="Moranska E."/>
            <person name="Grzebelus E."/>
            <person name="Grzebelus D."/>
            <person name="Ashrafi H."/>
            <person name="Zheng Z."/>
            <person name="Cheng S."/>
            <person name="Spooner D."/>
            <person name="Van Deynze A."/>
            <person name="Simon P."/>
        </authorList>
    </citation>
    <scope>NUCLEOTIDE SEQUENCE</scope>
    <source>
        <tissue evidence="1">Leaf</tissue>
    </source>
</reference>
<gene>
    <name evidence="1" type="ORF">DCAR_0833056</name>
</gene>
<keyword evidence="2" id="KW-1185">Reference proteome</keyword>
<name>A0A175YQI7_DAUCS</name>